<dbReference type="Gramene" id="Mp1g08250.3">
    <property type="protein sequence ID" value="Mp1g08250.3.cds"/>
    <property type="gene ID" value="Mp1g08250"/>
</dbReference>
<dbReference type="PANTHER" id="PTHR31960:SF2">
    <property type="entry name" value="F-BOX PROTEIN PP2-A15"/>
    <property type="match status" value="1"/>
</dbReference>
<evidence type="ECO:0000313" key="2">
    <source>
        <dbReference type="EMBL" id="PTQ41078.1"/>
    </source>
</evidence>
<dbReference type="InterPro" id="IPR036047">
    <property type="entry name" value="F-box-like_dom_sf"/>
</dbReference>
<organism evidence="2 3">
    <name type="scientific">Marchantia polymorpha</name>
    <name type="common">Common liverwort</name>
    <name type="synonym">Marchantia aquatica</name>
    <dbReference type="NCBI Taxonomy" id="3197"/>
    <lineage>
        <taxon>Eukaryota</taxon>
        <taxon>Viridiplantae</taxon>
        <taxon>Streptophyta</taxon>
        <taxon>Embryophyta</taxon>
        <taxon>Marchantiophyta</taxon>
        <taxon>Marchantiopsida</taxon>
        <taxon>Marchantiidae</taxon>
        <taxon>Marchantiales</taxon>
        <taxon>Marchantiaceae</taxon>
        <taxon>Marchantia</taxon>
    </lineage>
</organism>
<reference evidence="3" key="1">
    <citation type="journal article" date="2017" name="Cell">
        <title>Insights into land plant evolution garnered from the Marchantia polymorpha genome.</title>
        <authorList>
            <person name="Bowman J.L."/>
            <person name="Kohchi T."/>
            <person name="Yamato K.T."/>
            <person name="Jenkins J."/>
            <person name="Shu S."/>
            <person name="Ishizaki K."/>
            <person name="Yamaoka S."/>
            <person name="Nishihama R."/>
            <person name="Nakamura Y."/>
            <person name="Berger F."/>
            <person name="Adam C."/>
            <person name="Aki S.S."/>
            <person name="Althoff F."/>
            <person name="Araki T."/>
            <person name="Arteaga-Vazquez M.A."/>
            <person name="Balasubrmanian S."/>
            <person name="Barry K."/>
            <person name="Bauer D."/>
            <person name="Boehm C.R."/>
            <person name="Briginshaw L."/>
            <person name="Caballero-Perez J."/>
            <person name="Catarino B."/>
            <person name="Chen F."/>
            <person name="Chiyoda S."/>
            <person name="Chovatia M."/>
            <person name="Davies K.M."/>
            <person name="Delmans M."/>
            <person name="Demura T."/>
            <person name="Dierschke T."/>
            <person name="Dolan L."/>
            <person name="Dorantes-Acosta A.E."/>
            <person name="Eklund D.M."/>
            <person name="Florent S.N."/>
            <person name="Flores-Sandoval E."/>
            <person name="Fujiyama A."/>
            <person name="Fukuzawa H."/>
            <person name="Galik B."/>
            <person name="Grimanelli D."/>
            <person name="Grimwood J."/>
            <person name="Grossniklaus U."/>
            <person name="Hamada T."/>
            <person name="Haseloff J."/>
            <person name="Hetherington A.J."/>
            <person name="Higo A."/>
            <person name="Hirakawa Y."/>
            <person name="Hundley H.N."/>
            <person name="Ikeda Y."/>
            <person name="Inoue K."/>
            <person name="Inoue S.I."/>
            <person name="Ishida S."/>
            <person name="Jia Q."/>
            <person name="Kakita M."/>
            <person name="Kanazawa T."/>
            <person name="Kawai Y."/>
            <person name="Kawashima T."/>
            <person name="Kennedy M."/>
            <person name="Kinose K."/>
            <person name="Kinoshita T."/>
            <person name="Kohara Y."/>
            <person name="Koide E."/>
            <person name="Komatsu K."/>
            <person name="Kopischke S."/>
            <person name="Kubo M."/>
            <person name="Kyozuka J."/>
            <person name="Lagercrantz U."/>
            <person name="Lin S.S."/>
            <person name="Lindquist E."/>
            <person name="Lipzen A.M."/>
            <person name="Lu C.W."/>
            <person name="De Luna E."/>
            <person name="Martienssen R.A."/>
            <person name="Minamino N."/>
            <person name="Mizutani M."/>
            <person name="Mizutani M."/>
            <person name="Mochizuki N."/>
            <person name="Monte I."/>
            <person name="Mosher R."/>
            <person name="Nagasaki H."/>
            <person name="Nakagami H."/>
            <person name="Naramoto S."/>
            <person name="Nishitani K."/>
            <person name="Ohtani M."/>
            <person name="Okamoto T."/>
            <person name="Okumura M."/>
            <person name="Phillips J."/>
            <person name="Pollak B."/>
            <person name="Reinders A."/>
            <person name="Rovekamp M."/>
            <person name="Sano R."/>
            <person name="Sawa S."/>
            <person name="Schmid M.W."/>
            <person name="Shirakawa M."/>
            <person name="Solano R."/>
            <person name="Spunde A."/>
            <person name="Suetsugu N."/>
            <person name="Sugano S."/>
            <person name="Sugiyama A."/>
            <person name="Sun R."/>
            <person name="Suzuki Y."/>
            <person name="Takenaka M."/>
            <person name="Takezawa D."/>
            <person name="Tomogane H."/>
            <person name="Tsuzuki M."/>
            <person name="Ueda T."/>
            <person name="Umeda M."/>
            <person name="Ward J.M."/>
            <person name="Watanabe Y."/>
            <person name="Yazaki K."/>
            <person name="Yokoyama R."/>
            <person name="Yoshitake Y."/>
            <person name="Yotsui I."/>
            <person name="Zachgo S."/>
            <person name="Schmutz J."/>
        </authorList>
    </citation>
    <scope>NUCLEOTIDE SEQUENCE [LARGE SCALE GENOMIC DNA]</scope>
    <source>
        <strain evidence="3">Tak-1</strain>
    </source>
</reference>
<dbReference type="EMBL" id="KZ772708">
    <property type="protein sequence ID" value="PTQ41080.1"/>
    <property type="molecule type" value="Genomic_DNA"/>
</dbReference>
<evidence type="ECO:0000259" key="1">
    <source>
        <dbReference type="Pfam" id="PF00646"/>
    </source>
</evidence>
<dbReference type="Gene3D" id="1.20.1280.50">
    <property type="match status" value="1"/>
</dbReference>
<dbReference type="EMBL" id="KZ772708">
    <property type="protein sequence ID" value="PTQ41078.1"/>
    <property type="molecule type" value="Genomic_DNA"/>
</dbReference>
<feature type="domain" description="F-box" evidence="1">
    <location>
        <begin position="32"/>
        <end position="72"/>
    </location>
</feature>
<evidence type="ECO:0000313" key="3">
    <source>
        <dbReference type="Proteomes" id="UP000244005"/>
    </source>
</evidence>
<dbReference type="OrthoDB" id="9970274at2759"/>
<dbReference type="SUPFAM" id="SSF81383">
    <property type="entry name" value="F-box domain"/>
    <property type="match status" value="1"/>
</dbReference>
<protein>
    <recommendedName>
        <fullName evidence="1">F-box domain-containing protein</fullName>
    </recommendedName>
</protein>
<reference evidence="2" key="2">
    <citation type="submission" date="2017-12" db="EMBL/GenBank/DDBJ databases">
        <title>WGS assembly of Marchantia polymorpha.</title>
        <authorList>
            <person name="Bowman J.L."/>
            <person name="Kohchi T."/>
            <person name="Yamato K.T."/>
            <person name="Jenkins J."/>
            <person name="Shu S."/>
            <person name="Ishizaki K."/>
            <person name="Yamaoka S."/>
            <person name="Nishihama R."/>
            <person name="Nakamura Y."/>
            <person name="Berger F."/>
            <person name="Adam C."/>
            <person name="Aki S.S."/>
            <person name="Althoff F."/>
            <person name="Araki T."/>
            <person name="Arteaga-Vazquez M.A."/>
            <person name="Balasubrmanian S."/>
            <person name="Bauer D."/>
            <person name="Boehm C.R."/>
            <person name="Briginshaw L."/>
            <person name="Caballero-Perez J."/>
            <person name="Catarino B."/>
            <person name="Chen F."/>
            <person name="Chiyoda S."/>
            <person name="Chovatia M."/>
            <person name="Davies K.M."/>
            <person name="Delmans M."/>
            <person name="Demura T."/>
            <person name="Dierschke T."/>
            <person name="Dolan L."/>
            <person name="Dorantes-Acosta A.E."/>
            <person name="Eklund D.M."/>
            <person name="Florent S.N."/>
            <person name="Flores-Sandoval E."/>
            <person name="Fujiyama A."/>
            <person name="Fukuzawa H."/>
            <person name="Galik B."/>
            <person name="Grimanelli D."/>
            <person name="Grimwood J."/>
            <person name="Grossniklaus U."/>
            <person name="Hamada T."/>
            <person name="Haseloff J."/>
            <person name="Hetherington A.J."/>
            <person name="Higo A."/>
            <person name="Hirakawa Y."/>
            <person name="Hundley H.N."/>
            <person name="Ikeda Y."/>
            <person name="Inoue K."/>
            <person name="Inoue S."/>
            <person name="Ishida S."/>
            <person name="Jia Q."/>
            <person name="Kakita M."/>
            <person name="Kanazawa T."/>
            <person name="Kawai Y."/>
            <person name="Kawashima T."/>
            <person name="Kennedy M."/>
            <person name="Kinose K."/>
            <person name="Kinoshita T."/>
            <person name="Kohara Y."/>
            <person name="Koide E."/>
            <person name="Komatsu K."/>
            <person name="Kopischke S."/>
            <person name="Kubo M."/>
            <person name="Kyozuka J."/>
            <person name="Lagercrantz U."/>
            <person name="Lin S.S."/>
            <person name="Lindquist E."/>
            <person name="Lipzen A.M."/>
            <person name="Lu C."/>
            <person name="Luna E.D."/>
            <person name="Martienssen R.A."/>
            <person name="Minamino N."/>
            <person name="Mizutani M."/>
            <person name="Mizutani M."/>
            <person name="Mochizuki N."/>
            <person name="Monte I."/>
            <person name="Mosher R."/>
            <person name="Nagasaki H."/>
            <person name="Nakagami H."/>
            <person name="Naramoto S."/>
            <person name="Nishitani K."/>
            <person name="Ohtani M."/>
            <person name="Okamoto T."/>
            <person name="Okumura M."/>
            <person name="Phillips J."/>
            <person name="Pollak B."/>
            <person name="Reinders A."/>
            <person name="Roevekamp M."/>
            <person name="Sano R."/>
            <person name="Sawa S."/>
            <person name="Schmid M.W."/>
            <person name="Shirakawa M."/>
            <person name="Solano R."/>
            <person name="Spunde A."/>
            <person name="Suetsugu N."/>
            <person name="Sugano S."/>
            <person name="Sugiyama A."/>
            <person name="Sun R."/>
            <person name="Suzuki Y."/>
            <person name="Takenaka M."/>
            <person name="Takezawa D."/>
            <person name="Tomogane H."/>
            <person name="Tsuzuki M."/>
            <person name="Ueda T."/>
            <person name="Umeda M."/>
            <person name="Ward J.M."/>
            <person name="Watanabe Y."/>
            <person name="Yazaki K."/>
            <person name="Yokoyama R."/>
            <person name="Yoshitake Y."/>
            <person name="Yotsui I."/>
            <person name="Zachgo S."/>
            <person name="Schmutz J."/>
        </authorList>
    </citation>
    <scope>NUCLEOTIDE SEQUENCE [LARGE SCALE GENOMIC DNA]</scope>
    <source>
        <strain evidence="2">Tak-1</strain>
    </source>
</reference>
<dbReference type="Gramene" id="Mp1g08250.2">
    <property type="protein sequence ID" value="Mp1g08250.2.cds"/>
    <property type="gene ID" value="Mp1g08250"/>
</dbReference>
<dbReference type="Gramene" id="Mp1g08250.1">
    <property type="protein sequence ID" value="Mp1g08250.1.cds"/>
    <property type="gene ID" value="Mp1g08250"/>
</dbReference>
<keyword evidence="3" id="KW-1185">Reference proteome</keyword>
<proteinExistence type="predicted"/>
<dbReference type="Pfam" id="PF14299">
    <property type="entry name" value="PP2"/>
    <property type="match status" value="1"/>
</dbReference>
<dbReference type="InterPro" id="IPR025886">
    <property type="entry name" value="PP2-like"/>
</dbReference>
<dbReference type="EMBL" id="KZ772708">
    <property type="protein sequence ID" value="PTQ41079.1"/>
    <property type="molecule type" value="Genomic_DNA"/>
</dbReference>
<dbReference type="Pfam" id="PF00646">
    <property type="entry name" value="F-box"/>
    <property type="match status" value="1"/>
</dbReference>
<dbReference type="OMA" id="YWINMPT"/>
<name>A0A2R6X4Q5_MARPO</name>
<sequence length="325" mass="36611">MDGVMKPMSTCAPSEVKFDPGACDLQLGDTGFEDLPESCIAHVLCFLSPRDIAMLACTNRVLRGASLSDVVWQAKLPKDYTEVLAKAKDGARAFDSKKKIFDYLCSKIPLHGHEFYWLLRSPAGVCRGQGAEALDILGGSDREWHWLQRGGSSYDKSAYLNAVCFLSVKGSMECSLPVGTYTLSWRFALDKTSSGFTRGWGKLPIEFAMSVNDHVTVETYGFFPDCQSSSEAKHSSDDEDQEEADTDWNEYYVGDFTVEEGEEDSGMGRVKLDYSLVHTKSRYWKRGLWLDGVVIMPKNWLRYDGVRYAATVMKYCRTRNRWMVS</sequence>
<dbReference type="Proteomes" id="UP000244005">
    <property type="component" value="Unassembled WGS sequence"/>
</dbReference>
<dbReference type="InterPro" id="IPR001810">
    <property type="entry name" value="F-box_dom"/>
</dbReference>
<gene>
    <name evidence="2" type="ORF">MARPO_0036s0068</name>
</gene>
<dbReference type="CDD" id="cd22162">
    <property type="entry name" value="F-box_AtSKIP3-like"/>
    <property type="match status" value="1"/>
</dbReference>
<dbReference type="AlphaFoldDB" id="A0A2R6X4Q5"/>
<accession>A0A2R6X4Q5</accession>
<dbReference type="PANTHER" id="PTHR31960">
    <property type="entry name" value="F-BOX PROTEIN PP2-A15"/>
    <property type="match status" value="1"/>
</dbReference>